<sequence>MYTVSNRPSSIVAKTRRNILQNVERLENLREAKKPQQYEENTSFSVPKPVFQPVNGKKNYTSRTQHNHITPQQEEVIKFIYDSWMSVCKEGEETEKKKAQSSRVVYYESQPNNELKDFTPFDLESWWGKRLFNTITKSIP</sequence>
<protein>
    <submittedName>
        <fullName evidence="7">Uncharacterized protein</fullName>
    </submittedName>
</protein>
<dbReference type="EnsemblMetazoa" id="XM_014392920.2">
    <property type="protein sequence ID" value="XP_014248406.1"/>
    <property type="gene ID" value="LOC106666043"/>
</dbReference>
<reference evidence="7" key="1">
    <citation type="submission" date="2022-01" db="UniProtKB">
        <authorList>
            <consortium name="EnsemblMetazoa"/>
        </authorList>
    </citation>
    <scope>IDENTIFICATION</scope>
</reference>
<keyword evidence="8" id="KW-1185">Reference proteome</keyword>
<evidence type="ECO:0000313" key="7">
    <source>
        <dbReference type="EnsemblMetazoa" id="XP_014248406.1"/>
    </source>
</evidence>
<evidence type="ECO:0000256" key="6">
    <source>
        <dbReference type="SAM" id="MobiDB-lite"/>
    </source>
</evidence>
<evidence type="ECO:0000256" key="5">
    <source>
        <dbReference type="ARBA" id="ARBA00023242"/>
    </source>
</evidence>
<evidence type="ECO:0000256" key="4">
    <source>
        <dbReference type="ARBA" id="ARBA00022490"/>
    </source>
</evidence>
<organism evidence="7 8">
    <name type="scientific">Cimex lectularius</name>
    <name type="common">Bed bug</name>
    <name type="synonym">Acanthia lectularia</name>
    <dbReference type="NCBI Taxonomy" id="79782"/>
    <lineage>
        <taxon>Eukaryota</taxon>
        <taxon>Metazoa</taxon>
        <taxon>Ecdysozoa</taxon>
        <taxon>Arthropoda</taxon>
        <taxon>Hexapoda</taxon>
        <taxon>Insecta</taxon>
        <taxon>Pterygota</taxon>
        <taxon>Neoptera</taxon>
        <taxon>Paraneoptera</taxon>
        <taxon>Hemiptera</taxon>
        <taxon>Heteroptera</taxon>
        <taxon>Panheteroptera</taxon>
        <taxon>Cimicomorpha</taxon>
        <taxon>Cimicidae</taxon>
        <taxon>Cimex</taxon>
    </lineage>
</organism>
<dbReference type="Proteomes" id="UP000494040">
    <property type="component" value="Unassembled WGS sequence"/>
</dbReference>
<name>A0A8I6TGL7_CIMLE</name>
<comment type="subcellular location">
    <subcellularLocation>
        <location evidence="2">Cytoplasm</location>
        <location evidence="2">Stress granule</location>
    </subcellularLocation>
    <subcellularLocation>
        <location evidence="1">Nucleus</location>
    </subcellularLocation>
</comment>
<dbReference type="GeneID" id="106666043"/>
<dbReference type="GO" id="GO:0005634">
    <property type="term" value="C:nucleus"/>
    <property type="evidence" value="ECO:0007669"/>
    <property type="project" value="UniProtKB-SubCell"/>
</dbReference>
<dbReference type="GO" id="GO:0010494">
    <property type="term" value="C:cytoplasmic stress granule"/>
    <property type="evidence" value="ECO:0007669"/>
    <property type="project" value="UniProtKB-SubCell"/>
</dbReference>
<dbReference type="RefSeq" id="XP_014248406.1">
    <property type="nucleotide sequence ID" value="XM_014392920.2"/>
</dbReference>
<feature type="region of interest" description="Disordered" evidence="6">
    <location>
        <begin position="31"/>
        <end position="68"/>
    </location>
</feature>
<evidence type="ECO:0000256" key="1">
    <source>
        <dbReference type="ARBA" id="ARBA00004123"/>
    </source>
</evidence>
<dbReference type="OMA" id="YESWNQV"/>
<dbReference type="KEGG" id="clec:106666043"/>
<evidence type="ECO:0000256" key="2">
    <source>
        <dbReference type="ARBA" id="ARBA00004210"/>
    </source>
</evidence>
<dbReference type="InterPro" id="IPR029428">
    <property type="entry name" value="MCRIP"/>
</dbReference>
<keyword evidence="5" id="KW-0539">Nucleus</keyword>
<comment type="similarity">
    <text evidence="3">Belongs to the MCRIP family.</text>
</comment>
<proteinExistence type="inferred from homology"/>
<accession>A0A8I6TGL7</accession>
<keyword evidence="4" id="KW-0963">Cytoplasm</keyword>
<evidence type="ECO:0000313" key="8">
    <source>
        <dbReference type="Proteomes" id="UP000494040"/>
    </source>
</evidence>
<dbReference type="AlphaFoldDB" id="A0A8I6TGL7"/>
<dbReference type="OrthoDB" id="9983138at2759"/>
<evidence type="ECO:0000256" key="3">
    <source>
        <dbReference type="ARBA" id="ARBA00010821"/>
    </source>
</evidence>
<dbReference type="Pfam" id="PF14799">
    <property type="entry name" value="FAM195"/>
    <property type="match status" value="1"/>
</dbReference>
<feature type="compositionally biased region" description="Polar residues" evidence="6">
    <location>
        <begin position="58"/>
        <end position="68"/>
    </location>
</feature>